<gene>
    <name evidence="1" type="ORF">MAPG_01099</name>
</gene>
<dbReference type="EMBL" id="ADBL01000253">
    <property type="status" value="NOT_ANNOTATED_CDS"/>
    <property type="molecule type" value="Genomic_DNA"/>
</dbReference>
<dbReference type="OrthoDB" id="4500473at2759"/>
<protein>
    <submittedName>
        <fullName evidence="1 2">Uncharacterized protein</fullName>
    </submittedName>
</protein>
<dbReference type="AlphaFoldDB" id="A0A0C4DMT7"/>
<dbReference type="EMBL" id="GL876966">
    <property type="protein sequence ID" value="KLU82020.1"/>
    <property type="molecule type" value="Genomic_DNA"/>
</dbReference>
<organism evidence="2 3">
    <name type="scientific">Magnaporthiopsis poae (strain ATCC 64411 / 73-15)</name>
    <name type="common">Kentucky bluegrass fungus</name>
    <name type="synonym">Magnaporthe poae</name>
    <dbReference type="NCBI Taxonomy" id="644358"/>
    <lineage>
        <taxon>Eukaryota</taxon>
        <taxon>Fungi</taxon>
        <taxon>Dikarya</taxon>
        <taxon>Ascomycota</taxon>
        <taxon>Pezizomycotina</taxon>
        <taxon>Sordariomycetes</taxon>
        <taxon>Sordariomycetidae</taxon>
        <taxon>Magnaporthales</taxon>
        <taxon>Magnaporthaceae</taxon>
        <taxon>Magnaporthiopsis</taxon>
    </lineage>
</organism>
<dbReference type="VEuPathDB" id="FungiDB:MAPG_01099"/>
<reference evidence="1" key="3">
    <citation type="submission" date="2011-03" db="EMBL/GenBank/DDBJ databases">
        <title>Annotation of Magnaporthe poae ATCC 64411.</title>
        <authorList>
            <person name="Ma L.-J."/>
            <person name="Dead R."/>
            <person name="Young S.K."/>
            <person name="Zeng Q."/>
            <person name="Gargeya S."/>
            <person name="Fitzgerald M."/>
            <person name="Haas B."/>
            <person name="Abouelleil A."/>
            <person name="Alvarado L."/>
            <person name="Arachchi H.M."/>
            <person name="Berlin A."/>
            <person name="Brown A."/>
            <person name="Chapman S.B."/>
            <person name="Chen Z."/>
            <person name="Dunbar C."/>
            <person name="Freedman E."/>
            <person name="Gearin G."/>
            <person name="Gellesch M."/>
            <person name="Goldberg J."/>
            <person name="Griggs A."/>
            <person name="Gujja S."/>
            <person name="Heiman D."/>
            <person name="Howarth C."/>
            <person name="Larson L."/>
            <person name="Lui A."/>
            <person name="MacDonald P.J.P."/>
            <person name="Mehta T."/>
            <person name="Montmayeur A."/>
            <person name="Murphy C."/>
            <person name="Neiman D."/>
            <person name="Pearson M."/>
            <person name="Priest M."/>
            <person name="Roberts A."/>
            <person name="Saif S."/>
            <person name="Shea T."/>
            <person name="Shenoy N."/>
            <person name="Sisk P."/>
            <person name="Stolte C."/>
            <person name="Sykes S."/>
            <person name="Yandava C."/>
            <person name="Wortman J."/>
            <person name="Nusbaum C."/>
            <person name="Birren B."/>
        </authorList>
    </citation>
    <scope>NUCLEOTIDE SEQUENCE</scope>
    <source>
        <strain evidence="1">ATCC 64411</strain>
    </source>
</reference>
<accession>A0A0H2TD38</accession>
<reference evidence="2" key="4">
    <citation type="journal article" date="2015" name="G3 (Bethesda)">
        <title>Genome sequences of three phytopathogenic species of the Magnaporthaceae family of fungi.</title>
        <authorList>
            <person name="Okagaki L.H."/>
            <person name="Nunes C.C."/>
            <person name="Sailsbery J."/>
            <person name="Clay B."/>
            <person name="Brown D."/>
            <person name="John T."/>
            <person name="Oh Y."/>
            <person name="Young N."/>
            <person name="Fitzgerald M."/>
            <person name="Haas B.J."/>
            <person name="Zeng Q."/>
            <person name="Young S."/>
            <person name="Adiconis X."/>
            <person name="Fan L."/>
            <person name="Levin J.Z."/>
            <person name="Mitchell T.K."/>
            <person name="Okubara P.A."/>
            <person name="Farman M.L."/>
            <person name="Kohn L.M."/>
            <person name="Birren B."/>
            <person name="Ma L.-J."/>
            <person name="Dean R.A."/>
        </authorList>
    </citation>
    <scope>NUCLEOTIDE SEQUENCE</scope>
    <source>
        <strain evidence="2">ATCC 64411</strain>
    </source>
</reference>
<accession>A0A0C4DMT7</accession>
<reference evidence="3" key="1">
    <citation type="submission" date="2010-05" db="EMBL/GenBank/DDBJ databases">
        <title>The genome sequence of Magnaporthe poae strain ATCC 64411.</title>
        <authorList>
            <person name="Ma L.-J."/>
            <person name="Dead R."/>
            <person name="Young S."/>
            <person name="Zeng Q."/>
            <person name="Koehrsen M."/>
            <person name="Alvarado L."/>
            <person name="Berlin A."/>
            <person name="Chapman S.B."/>
            <person name="Chen Z."/>
            <person name="Freedman E."/>
            <person name="Gellesch M."/>
            <person name="Goldberg J."/>
            <person name="Griggs A."/>
            <person name="Gujja S."/>
            <person name="Heilman E.R."/>
            <person name="Heiman D."/>
            <person name="Hepburn T."/>
            <person name="Howarth C."/>
            <person name="Jen D."/>
            <person name="Larson L."/>
            <person name="Mehta T."/>
            <person name="Neiman D."/>
            <person name="Pearson M."/>
            <person name="Roberts A."/>
            <person name="Saif S."/>
            <person name="Shea T."/>
            <person name="Shenoy N."/>
            <person name="Sisk P."/>
            <person name="Stolte C."/>
            <person name="Sykes S."/>
            <person name="Walk T."/>
            <person name="White J."/>
            <person name="Yandava C."/>
            <person name="Haas B."/>
            <person name="Nusbaum C."/>
            <person name="Birren B."/>
        </authorList>
    </citation>
    <scope>NUCLEOTIDE SEQUENCE [LARGE SCALE GENOMIC DNA]</scope>
    <source>
        <strain evidence="3">ATCC 64411 / 73-15</strain>
    </source>
</reference>
<proteinExistence type="predicted"/>
<keyword evidence="3" id="KW-1185">Reference proteome</keyword>
<evidence type="ECO:0000313" key="1">
    <source>
        <dbReference type="EMBL" id="KLU82020.1"/>
    </source>
</evidence>
<evidence type="ECO:0000313" key="2">
    <source>
        <dbReference type="EnsemblFungi" id="MAPG_01099T0"/>
    </source>
</evidence>
<reference evidence="2" key="5">
    <citation type="submission" date="2015-06" db="UniProtKB">
        <authorList>
            <consortium name="EnsemblFungi"/>
        </authorList>
    </citation>
    <scope>IDENTIFICATION</scope>
    <source>
        <strain evidence="2">ATCC 64411</strain>
    </source>
</reference>
<evidence type="ECO:0000313" key="3">
    <source>
        <dbReference type="Proteomes" id="UP000011715"/>
    </source>
</evidence>
<sequence length="105" mass="10963">MGPELRAVKAGSESGSFEGSSDFVFAFRLRKIVVRRGTGEVVGHSLHTSGAMYDASVKQGSVSFVLDEAACEEASADGDDGKAVVEDGEEVVCVKGAAEYFLIKG</sequence>
<dbReference type="Proteomes" id="UP000011715">
    <property type="component" value="Unassembled WGS sequence"/>
</dbReference>
<dbReference type="EnsemblFungi" id="MAPG_01099T0">
    <property type="protein sequence ID" value="MAPG_01099T0"/>
    <property type="gene ID" value="MAPG_01099"/>
</dbReference>
<name>A0A0C4DMT7_MAGP6</name>
<reference evidence="1" key="2">
    <citation type="submission" date="2010-05" db="EMBL/GenBank/DDBJ databases">
        <title>The Genome Sequence of Magnaporthe poae strain ATCC 64411.</title>
        <authorList>
            <consortium name="The Broad Institute Genome Sequencing Platform"/>
            <consortium name="Broad Institute Genome Sequencing Center for Infectious Disease"/>
            <person name="Ma L.-J."/>
            <person name="Dead R."/>
            <person name="Young S."/>
            <person name="Zeng Q."/>
            <person name="Koehrsen M."/>
            <person name="Alvarado L."/>
            <person name="Berlin A."/>
            <person name="Chapman S.B."/>
            <person name="Chen Z."/>
            <person name="Freedman E."/>
            <person name="Gellesch M."/>
            <person name="Goldberg J."/>
            <person name="Griggs A."/>
            <person name="Gujja S."/>
            <person name="Heilman E.R."/>
            <person name="Heiman D."/>
            <person name="Hepburn T."/>
            <person name="Howarth C."/>
            <person name="Jen D."/>
            <person name="Larson L."/>
            <person name="Mehta T."/>
            <person name="Neiman D."/>
            <person name="Pearson M."/>
            <person name="Roberts A."/>
            <person name="Saif S."/>
            <person name="Shea T."/>
            <person name="Shenoy N."/>
            <person name="Sisk P."/>
            <person name="Stolte C."/>
            <person name="Sykes S."/>
            <person name="Walk T."/>
            <person name="White J."/>
            <person name="Yandava C."/>
            <person name="Haas B."/>
            <person name="Nusbaum C."/>
            <person name="Birren B."/>
        </authorList>
    </citation>
    <scope>NUCLEOTIDE SEQUENCE</scope>
    <source>
        <strain evidence="1">ATCC 64411</strain>
    </source>
</reference>